<sequence length="118" mass="12664">MTTRISVGQHEALMLLASEQPDPAIQEQMALVTTYEGPATMARLDVPSSGRVRQKDGPCPSAIAVVDGSGELVGELILWIANGRIETVEQTWYSAESPKALPSRESVATYGDLGFCSR</sequence>
<evidence type="ECO:0000313" key="1">
    <source>
        <dbReference type="EMBL" id="GEE01505.1"/>
    </source>
</evidence>
<dbReference type="Proteomes" id="UP000444960">
    <property type="component" value="Unassembled WGS sequence"/>
</dbReference>
<gene>
    <name evidence="1" type="ORF">nbrc107696_19510</name>
</gene>
<keyword evidence="2" id="KW-1185">Reference proteome</keyword>
<proteinExistence type="predicted"/>
<dbReference type="AlphaFoldDB" id="A0A7I9V7Z9"/>
<organism evidence="1 2">
    <name type="scientific">Gordonia spumicola</name>
    <dbReference type="NCBI Taxonomy" id="589161"/>
    <lineage>
        <taxon>Bacteria</taxon>
        <taxon>Bacillati</taxon>
        <taxon>Actinomycetota</taxon>
        <taxon>Actinomycetes</taxon>
        <taxon>Mycobacteriales</taxon>
        <taxon>Gordoniaceae</taxon>
        <taxon>Gordonia</taxon>
    </lineage>
</organism>
<protein>
    <submittedName>
        <fullName evidence="1">Uncharacterized protein</fullName>
    </submittedName>
</protein>
<reference evidence="2" key="1">
    <citation type="submission" date="2019-06" db="EMBL/GenBank/DDBJ databases">
        <title>Gordonia isolated from sludge of a wastewater treatment plant.</title>
        <authorList>
            <person name="Tamura T."/>
            <person name="Aoyama K."/>
            <person name="Kang Y."/>
            <person name="Saito S."/>
            <person name="Akiyama N."/>
            <person name="Yazawa K."/>
            <person name="Gonoi T."/>
            <person name="Mikami Y."/>
        </authorList>
    </citation>
    <scope>NUCLEOTIDE SEQUENCE [LARGE SCALE GENOMIC DNA]</scope>
    <source>
        <strain evidence="2">NBRC 107696</strain>
    </source>
</reference>
<comment type="caution">
    <text evidence="1">The sequence shown here is derived from an EMBL/GenBank/DDBJ whole genome shotgun (WGS) entry which is preliminary data.</text>
</comment>
<name>A0A7I9V7Z9_9ACTN</name>
<dbReference type="EMBL" id="BJOV01000003">
    <property type="protein sequence ID" value="GEE01505.1"/>
    <property type="molecule type" value="Genomic_DNA"/>
</dbReference>
<accession>A0A7I9V7Z9</accession>
<evidence type="ECO:0000313" key="2">
    <source>
        <dbReference type="Proteomes" id="UP000444960"/>
    </source>
</evidence>